<dbReference type="PANTHER" id="PTHR30026">
    <property type="entry name" value="OUTER MEMBRANE PROTEIN TOLC"/>
    <property type="match status" value="1"/>
</dbReference>
<keyword evidence="7" id="KW-0998">Cell outer membrane</keyword>
<sequence>MKTPPIKRIILVCVGLISFSSLPAQSPLTLGDAVQYALKNSEVLKQAGLDIEKGYQQVKETRGAALPQVNVTSAVNNNVLVMQMPLPAEFLGGEPGKFIALKAGQPWSANTQVTLSQQLYNKQVFTGLKAAKSTEDFYRISHDLTKEDLLQQVAVNYYQVQISGLQMAVIDANLERVKRLEEMITGQYNNGLAKKIDVDRVKVNKSNLDAQKLLLENGLKQQLNALKYYMGMPVEEQIELAVLDPATMQVAPELSASAGQFGVDNLLSFKVLKKQEELLTLQREATRSEAFPTLSLNGNYTYNTQNSRLNLYTGKALNYDMATITLNLRVPIFDGFTRRAKVQQNSIAIKSLQEDIRRTTNALNMNNENARTKLSNSLRTIEVQRANKDLAQEVFDNVQNNYRNGLASLTDLLDAESSLVESQRSLNEAMLQYKIGEIELLKANGQINTLLDQ</sequence>
<comment type="similarity">
    <text evidence="2">Belongs to the outer membrane factor (OMF) (TC 1.B.17) family.</text>
</comment>
<evidence type="ECO:0000256" key="6">
    <source>
        <dbReference type="ARBA" id="ARBA00023136"/>
    </source>
</evidence>
<evidence type="ECO:0000313" key="9">
    <source>
        <dbReference type="EMBL" id="GAA4431517.1"/>
    </source>
</evidence>
<keyword evidence="10" id="KW-1185">Reference proteome</keyword>
<dbReference type="InterPro" id="IPR003423">
    <property type="entry name" value="OMP_efflux"/>
</dbReference>
<evidence type="ECO:0000256" key="5">
    <source>
        <dbReference type="ARBA" id="ARBA00022692"/>
    </source>
</evidence>
<feature type="signal peptide" evidence="8">
    <location>
        <begin position="1"/>
        <end position="23"/>
    </location>
</feature>
<evidence type="ECO:0000256" key="4">
    <source>
        <dbReference type="ARBA" id="ARBA00022452"/>
    </source>
</evidence>
<accession>A0ABP8LM83</accession>
<proteinExistence type="inferred from homology"/>
<evidence type="ECO:0000313" key="10">
    <source>
        <dbReference type="Proteomes" id="UP001501508"/>
    </source>
</evidence>
<evidence type="ECO:0000256" key="3">
    <source>
        <dbReference type="ARBA" id="ARBA00022448"/>
    </source>
</evidence>
<evidence type="ECO:0000256" key="2">
    <source>
        <dbReference type="ARBA" id="ARBA00007613"/>
    </source>
</evidence>
<evidence type="ECO:0000256" key="1">
    <source>
        <dbReference type="ARBA" id="ARBA00004442"/>
    </source>
</evidence>
<keyword evidence="6" id="KW-0472">Membrane</keyword>
<gene>
    <name evidence="9" type="ORF">GCM10023091_02340</name>
</gene>
<comment type="caution">
    <text evidence="9">The sequence shown here is derived from an EMBL/GenBank/DDBJ whole genome shotgun (WGS) entry which is preliminary data.</text>
</comment>
<protein>
    <submittedName>
        <fullName evidence="9">TolC family protein</fullName>
    </submittedName>
</protein>
<dbReference type="RefSeq" id="WP_345026158.1">
    <property type="nucleotide sequence ID" value="NZ_BAABEY010000001.1"/>
</dbReference>
<keyword evidence="3" id="KW-0813">Transport</keyword>
<feature type="chain" id="PRO_5045236295" evidence="8">
    <location>
        <begin position="24"/>
        <end position="453"/>
    </location>
</feature>
<comment type="subcellular location">
    <subcellularLocation>
        <location evidence="1">Cell outer membrane</location>
    </subcellularLocation>
</comment>
<evidence type="ECO:0000256" key="8">
    <source>
        <dbReference type="SAM" id="SignalP"/>
    </source>
</evidence>
<evidence type="ECO:0000256" key="7">
    <source>
        <dbReference type="ARBA" id="ARBA00023237"/>
    </source>
</evidence>
<keyword evidence="8" id="KW-0732">Signal</keyword>
<keyword evidence="5" id="KW-0812">Transmembrane</keyword>
<dbReference type="Proteomes" id="UP001501508">
    <property type="component" value="Unassembled WGS sequence"/>
</dbReference>
<dbReference type="Pfam" id="PF02321">
    <property type="entry name" value="OEP"/>
    <property type="match status" value="2"/>
</dbReference>
<dbReference type="InterPro" id="IPR051906">
    <property type="entry name" value="TolC-like"/>
</dbReference>
<keyword evidence="4" id="KW-1134">Transmembrane beta strand</keyword>
<dbReference type="PANTHER" id="PTHR30026:SF20">
    <property type="entry name" value="OUTER MEMBRANE PROTEIN TOLC"/>
    <property type="match status" value="1"/>
</dbReference>
<dbReference type="Gene3D" id="1.20.1600.10">
    <property type="entry name" value="Outer membrane efflux proteins (OEP)"/>
    <property type="match status" value="1"/>
</dbReference>
<dbReference type="SUPFAM" id="SSF56954">
    <property type="entry name" value="Outer membrane efflux proteins (OEP)"/>
    <property type="match status" value="1"/>
</dbReference>
<organism evidence="9 10">
    <name type="scientific">Ravibacter arvi</name>
    <dbReference type="NCBI Taxonomy" id="2051041"/>
    <lineage>
        <taxon>Bacteria</taxon>
        <taxon>Pseudomonadati</taxon>
        <taxon>Bacteroidota</taxon>
        <taxon>Cytophagia</taxon>
        <taxon>Cytophagales</taxon>
        <taxon>Spirosomataceae</taxon>
        <taxon>Ravibacter</taxon>
    </lineage>
</organism>
<dbReference type="EMBL" id="BAABEY010000001">
    <property type="protein sequence ID" value="GAA4431517.1"/>
    <property type="molecule type" value="Genomic_DNA"/>
</dbReference>
<name>A0ABP8LM83_9BACT</name>
<reference evidence="10" key="1">
    <citation type="journal article" date="2019" name="Int. J. Syst. Evol. Microbiol.">
        <title>The Global Catalogue of Microorganisms (GCM) 10K type strain sequencing project: providing services to taxonomists for standard genome sequencing and annotation.</title>
        <authorList>
            <consortium name="The Broad Institute Genomics Platform"/>
            <consortium name="The Broad Institute Genome Sequencing Center for Infectious Disease"/>
            <person name="Wu L."/>
            <person name="Ma J."/>
        </authorList>
    </citation>
    <scope>NUCLEOTIDE SEQUENCE [LARGE SCALE GENOMIC DNA]</scope>
    <source>
        <strain evidence="10">JCM 31920</strain>
    </source>
</reference>